<name>A0A941DT59_9BACI</name>
<dbReference type="SUPFAM" id="SSF89360">
    <property type="entry name" value="HesB-like domain"/>
    <property type="match status" value="1"/>
</dbReference>
<protein>
    <submittedName>
        <fullName evidence="3">HesB/YadR/YfhF family protein</fullName>
    </submittedName>
</protein>
<dbReference type="Proteomes" id="UP000675284">
    <property type="component" value="Unassembled WGS sequence"/>
</dbReference>
<dbReference type="PIRSF" id="PIRSF034852">
    <property type="entry name" value="UCP034852"/>
    <property type="match status" value="1"/>
</dbReference>
<feature type="domain" description="Core" evidence="2">
    <location>
        <begin position="1"/>
        <end position="88"/>
    </location>
</feature>
<dbReference type="InterPro" id="IPR008326">
    <property type="entry name" value="PdhI-like"/>
</dbReference>
<reference evidence="3" key="1">
    <citation type="submission" date="2021-04" db="EMBL/GenBank/DDBJ databases">
        <title>Isolation and polyphasic classification of algal microorganism.</title>
        <authorList>
            <person name="Wang S."/>
        </authorList>
    </citation>
    <scope>NUCLEOTIDE SEQUENCE</scope>
    <source>
        <strain evidence="3">720a</strain>
    </source>
</reference>
<keyword evidence="4" id="KW-1185">Reference proteome</keyword>
<dbReference type="InterPro" id="IPR035903">
    <property type="entry name" value="HesB-like_dom_sf"/>
</dbReference>
<evidence type="ECO:0000313" key="3">
    <source>
        <dbReference type="EMBL" id="MBR7796165.1"/>
    </source>
</evidence>
<evidence type="ECO:0000256" key="1">
    <source>
        <dbReference type="ARBA" id="ARBA00006718"/>
    </source>
</evidence>
<dbReference type="RefSeq" id="WP_026683184.1">
    <property type="nucleotide sequence ID" value="NZ_CP115959.1"/>
</dbReference>
<dbReference type="EMBL" id="JAGSOT010000022">
    <property type="protein sequence ID" value="MBR7796165.1"/>
    <property type="molecule type" value="Genomic_DNA"/>
</dbReference>
<organism evidence="3 4">
    <name type="scientific">Virgibacillus salarius</name>
    <dbReference type="NCBI Taxonomy" id="447199"/>
    <lineage>
        <taxon>Bacteria</taxon>
        <taxon>Bacillati</taxon>
        <taxon>Bacillota</taxon>
        <taxon>Bacilli</taxon>
        <taxon>Bacillales</taxon>
        <taxon>Bacillaceae</taxon>
        <taxon>Virgibacillus</taxon>
    </lineage>
</organism>
<proteinExistence type="inferred from homology"/>
<dbReference type="InterPro" id="IPR000361">
    <property type="entry name" value="ATAP_core_dom"/>
</dbReference>
<sequence length="98" mass="11457">MNIQISKEAAKWYKKELDIDEDTSYVRFFVRYGGIGGNVPGFSLGVSNEKPEDLHTSIEVEGVTFFVETKDEWYFEDKDLKISYSRKKQEPTMKYITN</sequence>
<dbReference type="AlphaFoldDB" id="A0A941DT59"/>
<evidence type="ECO:0000313" key="4">
    <source>
        <dbReference type="Proteomes" id="UP000675284"/>
    </source>
</evidence>
<evidence type="ECO:0000259" key="2">
    <source>
        <dbReference type="Pfam" id="PF01521"/>
    </source>
</evidence>
<dbReference type="Pfam" id="PF01521">
    <property type="entry name" value="Fe-S_biosyn"/>
    <property type="match status" value="1"/>
</dbReference>
<dbReference type="Gene3D" id="2.60.300.12">
    <property type="entry name" value="HesB-like domain"/>
    <property type="match status" value="1"/>
</dbReference>
<accession>A0A941DT59</accession>
<comment type="similarity">
    <text evidence="1">Belongs to the HesB/IscA family.</text>
</comment>
<comment type="caution">
    <text evidence="3">The sequence shown here is derived from an EMBL/GenBank/DDBJ whole genome shotgun (WGS) entry which is preliminary data.</text>
</comment>
<gene>
    <name evidence="3" type="ORF">KCX74_08925</name>
</gene>